<keyword evidence="3" id="KW-0012">Acyltransferase</keyword>
<keyword evidence="5" id="KW-1185">Reference proteome</keyword>
<organism evidence="4 5">
    <name type="scientific">Dipteronia dyeriana</name>
    <dbReference type="NCBI Taxonomy" id="168575"/>
    <lineage>
        <taxon>Eukaryota</taxon>
        <taxon>Viridiplantae</taxon>
        <taxon>Streptophyta</taxon>
        <taxon>Embryophyta</taxon>
        <taxon>Tracheophyta</taxon>
        <taxon>Spermatophyta</taxon>
        <taxon>Magnoliopsida</taxon>
        <taxon>eudicotyledons</taxon>
        <taxon>Gunneridae</taxon>
        <taxon>Pentapetalae</taxon>
        <taxon>rosids</taxon>
        <taxon>malvids</taxon>
        <taxon>Sapindales</taxon>
        <taxon>Sapindaceae</taxon>
        <taxon>Hippocastanoideae</taxon>
        <taxon>Acereae</taxon>
        <taxon>Dipteronia</taxon>
    </lineage>
</organism>
<dbReference type="PANTHER" id="PTHR31623:SF46">
    <property type="entry name" value="VINORINE SYNTHASE-LIKE"/>
    <property type="match status" value="1"/>
</dbReference>
<protein>
    <submittedName>
        <fullName evidence="4">Uncharacterized protein</fullName>
    </submittedName>
</protein>
<evidence type="ECO:0000256" key="1">
    <source>
        <dbReference type="ARBA" id="ARBA00009861"/>
    </source>
</evidence>
<dbReference type="Pfam" id="PF02458">
    <property type="entry name" value="Transferase"/>
    <property type="match status" value="1"/>
</dbReference>
<accession>A0AAD9TLU4</accession>
<sequence>MPYISRYKILSSFLWNRFAASIEINKGPKRSCLLSTPVNLRKMVDPPLLDDSFGNAAGGAISVVSSEDDIEEEGYNYRIVNKLTEAMSKFNKEFVKKLHDGKLDRHFILDGADENTLKREVVGFACSSLLRFPIYEADFRWGKPIWCAVGGVPKKNLHVFLDTKNGDGIEAWINMRAEDMAKFESDKELLAYASPTSCP</sequence>
<comment type="similarity">
    <text evidence="1">Belongs to the plant acyltransferase family.</text>
</comment>
<evidence type="ECO:0000256" key="3">
    <source>
        <dbReference type="ARBA" id="ARBA00023315"/>
    </source>
</evidence>
<dbReference type="PANTHER" id="PTHR31623">
    <property type="entry name" value="F21J9.9"/>
    <property type="match status" value="1"/>
</dbReference>
<dbReference type="EMBL" id="JANJYI010000008">
    <property type="protein sequence ID" value="KAK2637984.1"/>
    <property type="molecule type" value="Genomic_DNA"/>
</dbReference>
<name>A0AAD9TLU4_9ROSI</name>
<dbReference type="InterPro" id="IPR023213">
    <property type="entry name" value="CAT-like_dom_sf"/>
</dbReference>
<dbReference type="Proteomes" id="UP001280121">
    <property type="component" value="Unassembled WGS sequence"/>
</dbReference>
<evidence type="ECO:0000313" key="4">
    <source>
        <dbReference type="EMBL" id="KAK2637984.1"/>
    </source>
</evidence>
<dbReference type="Gene3D" id="3.30.559.10">
    <property type="entry name" value="Chloramphenicol acetyltransferase-like domain"/>
    <property type="match status" value="1"/>
</dbReference>
<reference evidence="4" key="1">
    <citation type="journal article" date="2023" name="Plant J.">
        <title>Genome sequences and population genomics provide insights into the demographic history, inbreeding, and mutation load of two 'living fossil' tree species of Dipteronia.</title>
        <authorList>
            <person name="Feng Y."/>
            <person name="Comes H.P."/>
            <person name="Chen J."/>
            <person name="Zhu S."/>
            <person name="Lu R."/>
            <person name="Zhang X."/>
            <person name="Li P."/>
            <person name="Qiu J."/>
            <person name="Olsen K.M."/>
            <person name="Qiu Y."/>
        </authorList>
    </citation>
    <scope>NUCLEOTIDE SEQUENCE</scope>
    <source>
        <strain evidence="4">KIB01</strain>
    </source>
</reference>
<evidence type="ECO:0000256" key="2">
    <source>
        <dbReference type="ARBA" id="ARBA00022679"/>
    </source>
</evidence>
<evidence type="ECO:0000313" key="5">
    <source>
        <dbReference type="Proteomes" id="UP001280121"/>
    </source>
</evidence>
<dbReference type="GO" id="GO:0016746">
    <property type="term" value="F:acyltransferase activity"/>
    <property type="evidence" value="ECO:0007669"/>
    <property type="project" value="UniProtKB-KW"/>
</dbReference>
<dbReference type="AlphaFoldDB" id="A0AAD9TLU4"/>
<comment type="caution">
    <text evidence="4">The sequence shown here is derived from an EMBL/GenBank/DDBJ whole genome shotgun (WGS) entry which is preliminary data.</text>
</comment>
<gene>
    <name evidence="4" type="ORF">Ddye_025779</name>
</gene>
<keyword evidence="2" id="KW-0808">Transferase</keyword>
<proteinExistence type="inferred from homology"/>